<dbReference type="RefSeq" id="WP_343886804.1">
    <property type="nucleotide sequence ID" value="NZ_BAAAKI010000024.1"/>
</dbReference>
<dbReference type="Proteomes" id="UP001596266">
    <property type="component" value="Unassembled WGS sequence"/>
</dbReference>
<gene>
    <name evidence="1" type="ORF">ACFP57_13475</name>
</gene>
<evidence type="ECO:0000313" key="1">
    <source>
        <dbReference type="EMBL" id="MFC6397986.1"/>
    </source>
</evidence>
<evidence type="ECO:0008006" key="3">
    <source>
        <dbReference type="Google" id="ProtNLM"/>
    </source>
</evidence>
<sequence length="804" mass="87442">MPITHIPETALPAIPAGREPRVHEVVTVQGVGAGRPRFGSRQLSDFRPISLGGLVATTSGTHDVTMGSEPTALTKQTLADAVLWTGEWFGAFESSDKQALVICSDFFGYCPVTWALHASAGTEGTLHASSSLRGIATSLARAGYDSRVAWPTAIPSLVSNATIFMQRSSPRSLREGAQTLRPDQFLLVTAEGVELVDRPFFSDPQGRSFDELVAAGTERAAASLRAAMDDGHGSFNLSLSGGKDSRGVLALALAAGVQDRLEVYSADPRTAAPASRPVIARDLPLAATMVARYGLTWKGNDPVPQRRVTFEETLDLFQDYRGGQSYEFRAPFMLGEPSGPTMLSLHGGGGELYRSHYGHLHRDAYPRWAEGNANSTDGIRSDLTRLFNTLVPAAAVPTQLYRQARTAFVDALDYGLASDVDGTLDRFYAMHRNRAHFGMVRYGVATGNTILCPLAQPEFLWANGLLSREDQETGRLLFALLEQGDPDLNALPFEAHSWPEEWVARSKGRAEVWTDELRESGLASWREKDAQNRAVPADQRPAVIGTETFDALDESRRAIAERMDELLTHPATTEAARQLASTIAATQENSRASTISMAARVASLTDALGTVEHPVVRRSLAFDSAGLRKGTVPTAPVVRERIVVPTAAEVVAALPRPVQKVGYLANVRSADTRRAVAQARDAKSLRKALVGDRPLPRHAAETDEQPDYAEIHRRSTVGDLNLEVRVEDGRLHALASTDGPVEYAYYVFHGDERVETRWYETDAELVYPAEGALEPGTWKVRVHARRPGITTGGKVMNSEPLIVD</sequence>
<evidence type="ECO:0000313" key="2">
    <source>
        <dbReference type="Proteomes" id="UP001596266"/>
    </source>
</evidence>
<proteinExistence type="predicted"/>
<reference evidence="2" key="1">
    <citation type="journal article" date="2019" name="Int. J. Syst. Evol. Microbiol.">
        <title>The Global Catalogue of Microorganisms (GCM) 10K type strain sequencing project: providing services to taxonomists for standard genome sequencing and annotation.</title>
        <authorList>
            <consortium name="The Broad Institute Genomics Platform"/>
            <consortium name="The Broad Institute Genome Sequencing Center for Infectious Disease"/>
            <person name="Wu L."/>
            <person name="Ma J."/>
        </authorList>
    </citation>
    <scope>NUCLEOTIDE SEQUENCE [LARGE SCALE GENOMIC DNA]</scope>
    <source>
        <strain evidence="2">CGMCC 1.15277</strain>
    </source>
</reference>
<accession>A0ABW1X490</accession>
<dbReference type="EMBL" id="JBHSUA010000025">
    <property type="protein sequence ID" value="MFC6397986.1"/>
    <property type="molecule type" value="Genomic_DNA"/>
</dbReference>
<protein>
    <recommendedName>
        <fullName evidence="3">Asparagine synthetase domain-containing protein</fullName>
    </recommendedName>
</protein>
<name>A0ABW1X490_9ACTN</name>
<keyword evidence="2" id="KW-1185">Reference proteome</keyword>
<comment type="caution">
    <text evidence="1">The sequence shown here is derived from an EMBL/GenBank/DDBJ whole genome shotgun (WGS) entry which is preliminary data.</text>
</comment>
<organism evidence="1 2">
    <name type="scientific">Luteococcus sanguinis</name>
    <dbReference type="NCBI Taxonomy" id="174038"/>
    <lineage>
        <taxon>Bacteria</taxon>
        <taxon>Bacillati</taxon>
        <taxon>Actinomycetota</taxon>
        <taxon>Actinomycetes</taxon>
        <taxon>Propionibacteriales</taxon>
        <taxon>Propionibacteriaceae</taxon>
        <taxon>Luteococcus</taxon>
    </lineage>
</organism>